<dbReference type="Proteomes" id="UP000053617">
    <property type="component" value="Unassembled WGS sequence"/>
</dbReference>
<dbReference type="GO" id="GO:0003700">
    <property type="term" value="F:DNA-binding transcription factor activity"/>
    <property type="evidence" value="ECO:0007669"/>
    <property type="project" value="TreeGrafter"/>
</dbReference>
<dbReference type="HOGENOM" id="CLU_008719_1_3_1"/>
<dbReference type="STRING" id="1442369.A0A0D2GZG2"/>
<dbReference type="RefSeq" id="XP_013270689.1">
    <property type="nucleotide sequence ID" value="XM_013415235.1"/>
</dbReference>
<comment type="subcellular location">
    <subcellularLocation>
        <location evidence="1">Nucleus</location>
    </subcellularLocation>
</comment>
<feature type="compositionally biased region" description="Pro residues" evidence="3">
    <location>
        <begin position="70"/>
        <end position="79"/>
    </location>
</feature>
<accession>A0A0D2GZG2</accession>
<dbReference type="GO" id="GO:0005634">
    <property type="term" value="C:nucleus"/>
    <property type="evidence" value="ECO:0007669"/>
    <property type="project" value="UniProtKB-SubCell"/>
</dbReference>
<sequence length="462" mass="52155">MCKLGSRSHREVPVDFVDETPSLRSHRSTADDARLGASQSNFPDQVHAISPPKNAEISPEITETTSVTEGPPPAQPPEIPDGGLPRRNHSCSPFATREGAELMRYFIDHCSCFFDFSDIHRHFTYDVPLRARGNAMLANAMLALAARHRSRTRNCDPYIADRYYHDCLQSLIPRLGDSTAARDDELLAAIVILRLLEEMDVSIVGSDPQGHLFGTQAIITASRSQSPSPVTPLRKACYWAAFRQEIFMSLTIQRPFKLRLPEMAPSSQSGDDWSWTLRATYLCGKVQDFVFGDEVANVAEYHQLLDEVETWKSRRPAGFEPVYQQAGRKSESFPEIRLHMDCHVMGWQYIQMAHLLLIVHQPLPRVGPAHQQALKDMQQAAKEDVRKLCGVALSNVQTPPASFVACMAIALFGDRFESPAEQKLLRDLLIHTESRNGWPTSVARKQLEKCWDWLEDNHHHPK</sequence>
<dbReference type="Pfam" id="PF11951">
    <property type="entry name" value="Fungal_trans_2"/>
    <property type="match status" value="1"/>
</dbReference>
<evidence type="ECO:0000313" key="5">
    <source>
        <dbReference type="Proteomes" id="UP000053617"/>
    </source>
</evidence>
<dbReference type="GO" id="GO:0045944">
    <property type="term" value="P:positive regulation of transcription by RNA polymerase II"/>
    <property type="evidence" value="ECO:0007669"/>
    <property type="project" value="TreeGrafter"/>
</dbReference>
<proteinExistence type="predicted"/>
<evidence type="ECO:0000256" key="1">
    <source>
        <dbReference type="ARBA" id="ARBA00004123"/>
    </source>
</evidence>
<dbReference type="GO" id="GO:0000976">
    <property type="term" value="F:transcription cis-regulatory region binding"/>
    <property type="evidence" value="ECO:0007669"/>
    <property type="project" value="TreeGrafter"/>
</dbReference>
<dbReference type="CDD" id="cd12148">
    <property type="entry name" value="fungal_TF_MHR"/>
    <property type="match status" value="1"/>
</dbReference>
<gene>
    <name evidence="4" type="ORF">Z518_07106</name>
</gene>
<dbReference type="EMBL" id="KN847479">
    <property type="protein sequence ID" value="KIX03553.1"/>
    <property type="molecule type" value="Genomic_DNA"/>
</dbReference>
<keyword evidence="5" id="KW-1185">Reference proteome</keyword>
<keyword evidence="2" id="KW-0539">Nucleus</keyword>
<organism evidence="4 5">
    <name type="scientific">Rhinocladiella mackenziei CBS 650.93</name>
    <dbReference type="NCBI Taxonomy" id="1442369"/>
    <lineage>
        <taxon>Eukaryota</taxon>
        <taxon>Fungi</taxon>
        <taxon>Dikarya</taxon>
        <taxon>Ascomycota</taxon>
        <taxon>Pezizomycotina</taxon>
        <taxon>Eurotiomycetes</taxon>
        <taxon>Chaetothyriomycetidae</taxon>
        <taxon>Chaetothyriales</taxon>
        <taxon>Herpotrichiellaceae</taxon>
        <taxon>Rhinocladiella</taxon>
    </lineage>
</organism>
<dbReference type="OrthoDB" id="4525710at2759"/>
<evidence type="ECO:0000256" key="2">
    <source>
        <dbReference type="ARBA" id="ARBA00023242"/>
    </source>
</evidence>
<reference evidence="4 5" key="1">
    <citation type="submission" date="2015-01" db="EMBL/GenBank/DDBJ databases">
        <title>The Genome Sequence of Rhinocladiella mackenzie CBS 650.93.</title>
        <authorList>
            <consortium name="The Broad Institute Genomics Platform"/>
            <person name="Cuomo C."/>
            <person name="de Hoog S."/>
            <person name="Gorbushina A."/>
            <person name="Stielow B."/>
            <person name="Teixiera M."/>
            <person name="Abouelleil A."/>
            <person name="Chapman S.B."/>
            <person name="Priest M."/>
            <person name="Young S.K."/>
            <person name="Wortman J."/>
            <person name="Nusbaum C."/>
            <person name="Birren B."/>
        </authorList>
    </citation>
    <scope>NUCLEOTIDE SEQUENCE [LARGE SCALE GENOMIC DNA]</scope>
    <source>
        <strain evidence="4 5">CBS 650.93</strain>
    </source>
</reference>
<dbReference type="PANTHER" id="PTHR37534:SF2">
    <property type="entry name" value="N-ACETYLTRANSFERASE DOMAIN-CONTAINING PROTEIN"/>
    <property type="match status" value="1"/>
</dbReference>
<dbReference type="VEuPathDB" id="FungiDB:Z518_07106"/>
<dbReference type="InterPro" id="IPR021858">
    <property type="entry name" value="Fun_TF"/>
</dbReference>
<dbReference type="AlphaFoldDB" id="A0A0D2GZG2"/>
<feature type="region of interest" description="Disordered" evidence="3">
    <location>
        <begin position="1"/>
        <end position="89"/>
    </location>
</feature>
<evidence type="ECO:0000313" key="4">
    <source>
        <dbReference type="EMBL" id="KIX03553.1"/>
    </source>
</evidence>
<dbReference type="GeneID" id="25295177"/>
<dbReference type="PANTHER" id="PTHR37534">
    <property type="entry name" value="TRANSCRIPTIONAL ACTIVATOR PROTEIN UGA3"/>
    <property type="match status" value="1"/>
</dbReference>
<protein>
    <submittedName>
        <fullName evidence="4">Uncharacterized protein</fullName>
    </submittedName>
</protein>
<evidence type="ECO:0000256" key="3">
    <source>
        <dbReference type="SAM" id="MobiDB-lite"/>
    </source>
</evidence>
<name>A0A0D2GZG2_9EURO</name>